<keyword evidence="3" id="KW-1185">Reference proteome</keyword>
<dbReference type="AlphaFoldDB" id="A0A2A2TAC3"/>
<sequence>MFDYFSLRTAAYFISISLAVLVVGCRQDRQTQVNQANGEIRSPALSSSVQVESTPQINSSPPALKSTTNEGNFFERGLDKAAGAFSISQSAQSVSDWNLVASQYQDAIALMKLVQRGNPYFDIAQSKIGEYRRQVESSQLKAVANRQQLTQPESQQVVIVAVPEAIATPQSPNPQPGISQIAPRSKSVASISVPVPEVKQVERQIVPIYVSPEPESIQAQLLAQQRSVEVVSVPIKRRMGGTPVIEVTFNGGQAFEMIVDTGASGTVITQNMANVMGVVPVGKAKANTASSKSVIFPIGYVSSMQVGGVKVNRTAVAIAGNELETGLLGHDFFGNYDITIKRDVVEFRPHMNTNTNPTENKPPIPIYPKQRSSGESIKQP</sequence>
<dbReference type="Gene3D" id="2.40.70.10">
    <property type="entry name" value="Acid Proteases"/>
    <property type="match status" value="1"/>
</dbReference>
<evidence type="ECO:0000313" key="3">
    <source>
        <dbReference type="Proteomes" id="UP000218238"/>
    </source>
</evidence>
<organism evidence="2 3">
    <name type="scientific">Brunnivagina elsteri CCALA 953</name>
    <dbReference type="NCBI Taxonomy" id="987040"/>
    <lineage>
        <taxon>Bacteria</taxon>
        <taxon>Bacillati</taxon>
        <taxon>Cyanobacteriota</taxon>
        <taxon>Cyanophyceae</taxon>
        <taxon>Nostocales</taxon>
        <taxon>Calotrichaceae</taxon>
        <taxon>Brunnivagina</taxon>
    </lineage>
</organism>
<evidence type="ECO:0000313" key="2">
    <source>
        <dbReference type="EMBL" id="PAX46610.1"/>
    </source>
</evidence>
<name>A0A2A2TAC3_9CYAN</name>
<comment type="caution">
    <text evidence="2">The sequence shown here is derived from an EMBL/GenBank/DDBJ whole genome shotgun (WGS) entry which is preliminary data.</text>
</comment>
<evidence type="ECO:0000256" key="1">
    <source>
        <dbReference type="SAM" id="MobiDB-lite"/>
    </source>
</evidence>
<dbReference type="CDD" id="cd05483">
    <property type="entry name" value="retropepsin_like_bacteria"/>
    <property type="match status" value="1"/>
</dbReference>
<protein>
    <recommendedName>
        <fullName evidence="4">Peptidase A2 domain-containing protein</fullName>
    </recommendedName>
</protein>
<gene>
    <name evidence="2" type="ORF">CK510_29135</name>
</gene>
<dbReference type="OrthoDB" id="513120at2"/>
<accession>A0A2A2TAC3</accession>
<dbReference type="RefSeq" id="WP_095724944.1">
    <property type="nucleotide sequence ID" value="NZ_NTFS01000619.1"/>
</dbReference>
<feature type="region of interest" description="Disordered" evidence="1">
    <location>
        <begin position="44"/>
        <end position="68"/>
    </location>
</feature>
<feature type="compositionally biased region" description="Polar residues" evidence="1">
    <location>
        <begin position="370"/>
        <end position="380"/>
    </location>
</feature>
<reference evidence="2 3" key="1">
    <citation type="submission" date="2017-08" db="EMBL/GenBank/DDBJ databases">
        <title>Draft genome sequence of filamentous cyanobacterium Calothrix elsteri CCALA 953.</title>
        <authorList>
            <person name="Gagunashvili A.N."/>
            <person name="Elster J."/>
            <person name="Andresson O.S."/>
        </authorList>
    </citation>
    <scope>NUCLEOTIDE SEQUENCE [LARGE SCALE GENOMIC DNA]</scope>
    <source>
        <strain evidence="2 3">CCALA 953</strain>
    </source>
</reference>
<dbReference type="InterPro" id="IPR021109">
    <property type="entry name" value="Peptidase_aspartic_dom_sf"/>
</dbReference>
<dbReference type="InterPro" id="IPR034122">
    <property type="entry name" value="Retropepsin-like_bacterial"/>
</dbReference>
<dbReference type="Pfam" id="PF13975">
    <property type="entry name" value="gag-asp_proteas"/>
    <property type="match status" value="1"/>
</dbReference>
<dbReference type="EMBL" id="NTFS01000619">
    <property type="protein sequence ID" value="PAX46610.1"/>
    <property type="molecule type" value="Genomic_DNA"/>
</dbReference>
<dbReference type="Proteomes" id="UP000218238">
    <property type="component" value="Unassembled WGS sequence"/>
</dbReference>
<dbReference type="SUPFAM" id="SSF50630">
    <property type="entry name" value="Acid proteases"/>
    <property type="match status" value="1"/>
</dbReference>
<proteinExistence type="predicted"/>
<evidence type="ECO:0008006" key="4">
    <source>
        <dbReference type="Google" id="ProtNLM"/>
    </source>
</evidence>
<feature type="region of interest" description="Disordered" evidence="1">
    <location>
        <begin position="351"/>
        <end position="380"/>
    </location>
</feature>